<dbReference type="AlphaFoldDB" id="A0A833QNX1"/>
<sequence length="58" mass="6703">MDEEEQQADGKRQISYQAKHKKWEQRRKGQVRDIRRPSGSYGGESSGINPSVSHSVRF</sequence>
<feature type="region of interest" description="Disordered" evidence="1">
    <location>
        <begin position="1"/>
        <end position="58"/>
    </location>
</feature>
<dbReference type="OrthoDB" id="1924577at2759"/>
<feature type="domain" description="Sas10 C-terminal" evidence="2">
    <location>
        <begin position="16"/>
        <end position="58"/>
    </location>
</feature>
<dbReference type="InterPro" id="IPR018972">
    <property type="entry name" value="Sas10_C_dom"/>
</dbReference>
<evidence type="ECO:0000313" key="4">
    <source>
        <dbReference type="Proteomes" id="UP000623129"/>
    </source>
</evidence>
<dbReference type="Pfam" id="PF09368">
    <property type="entry name" value="Sas10"/>
    <property type="match status" value="1"/>
</dbReference>
<reference evidence="3" key="1">
    <citation type="submission" date="2020-01" db="EMBL/GenBank/DDBJ databases">
        <title>Genome sequence of Kobresia littledalei, the first chromosome-level genome in the family Cyperaceae.</title>
        <authorList>
            <person name="Qu G."/>
        </authorList>
    </citation>
    <scope>NUCLEOTIDE SEQUENCE</scope>
    <source>
        <strain evidence="3">C.B.Clarke</strain>
        <tissue evidence="3">Leaf</tissue>
    </source>
</reference>
<evidence type="ECO:0000259" key="2">
    <source>
        <dbReference type="Pfam" id="PF09368"/>
    </source>
</evidence>
<comment type="caution">
    <text evidence="3">The sequence shown here is derived from an EMBL/GenBank/DDBJ whole genome shotgun (WGS) entry which is preliminary data.</text>
</comment>
<feature type="compositionally biased region" description="Basic and acidic residues" evidence="1">
    <location>
        <begin position="26"/>
        <end position="36"/>
    </location>
</feature>
<keyword evidence="4" id="KW-1185">Reference proteome</keyword>
<proteinExistence type="predicted"/>
<dbReference type="EMBL" id="SWLB01000013">
    <property type="protein sequence ID" value="KAF3330680.1"/>
    <property type="molecule type" value="Genomic_DNA"/>
</dbReference>
<gene>
    <name evidence="3" type="ORF">FCM35_KLT04034</name>
</gene>
<evidence type="ECO:0000256" key="1">
    <source>
        <dbReference type="SAM" id="MobiDB-lite"/>
    </source>
</evidence>
<feature type="compositionally biased region" description="Polar residues" evidence="1">
    <location>
        <begin position="46"/>
        <end position="58"/>
    </location>
</feature>
<name>A0A833QNX1_9POAL</name>
<accession>A0A833QNX1</accession>
<organism evidence="3 4">
    <name type="scientific">Carex littledalei</name>
    <dbReference type="NCBI Taxonomy" id="544730"/>
    <lineage>
        <taxon>Eukaryota</taxon>
        <taxon>Viridiplantae</taxon>
        <taxon>Streptophyta</taxon>
        <taxon>Embryophyta</taxon>
        <taxon>Tracheophyta</taxon>
        <taxon>Spermatophyta</taxon>
        <taxon>Magnoliopsida</taxon>
        <taxon>Liliopsida</taxon>
        <taxon>Poales</taxon>
        <taxon>Cyperaceae</taxon>
        <taxon>Cyperoideae</taxon>
        <taxon>Cariceae</taxon>
        <taxon>Carex</taxon>
        <taxon>Carex subgen. Euthyceras</taxon>
    </lineage>
</organism>
<evidence type="ECO:0000313" key="3">
    <source>
        <dbReference type="EMBL" id="KAF3330680.1"/>
    </source>
</evidence>
<dbReference type="Proteomes" id="UP000623129">
    <property type="component" value="Unassembled WGS sequence"/>
</dbReference>
<protein>
    <submittedName>
        <fullName evidence="3">Something about silencing protein 10</fullName>
    </submittedName>
</protein>